<evidence type="ECO:0000313" key="3">
    <source>
        <dbReference type="Proteomes" id="UP000051804"/>
    </source>
</evidence>
<feature type="domain" description="Beta-lactamase-related" evidence="1">
    <location>
        <begin position="2"/>
        <end position="253"/>
    </location>
</feature>
<accession>A0A0R1JRQ1</accession>
<dbReference type="SUPFAM" id="SSF56601">
    <property type="entry name" value="beta-lactamase/transpeptidase-like"/>
    <property type="match status" value="1"/>
</dbReference>
<evidence type="ECO:0000313" key="2">
    <source>
        <dbReference type="EMBL" id="KRK73965.1"/>
    </source>
</evidence>
<sequence length="282" mass="30879">MANIATRQPVTATTMYEIDSIQKVMTAVMVMRQIRAGKLRMTTTLHRFFPKAPNSRGITIRQLLDMTSGLTYPKDFRPAPYHDDLGVVNHAVAEAKQTATGNGTWHYSGLNFVLLSGILIKLTGQTYAQLFATTFSTPLHLTHTRFAYETPTADMATGYHFVPATQRPGRPFVTGAALAHAELGTGQVYMDVADLYRVEAAIQTKLLTPAEKQTLFTPGSVSTYGGGLYHRTVDAANGYGYGFQSHMRISHNGQDAVIVMNNSAMGKPLLSATVQLTQMYLP</sequence>
<dbReference type="InterPro" id="IPR012338">
    <property type="entry name" value="Beta-lactam/transpept-like"/>
</dbReference>
<proteinExistence type="predicted"/>
<reference evidence="2 3" key="1">
    <citation type="journal article" date="2015" name="Genome Announc.">
        <title>Expanding the biotechnology potential of lactobacilli through comparative genomics of 213 strains and associated genera.</title>
        <authorList>
            <person name="Sun Z."/>
            <person name="Harris H.M."/>
            <person name="McCann A."/>
            <person name="Guo C."/>
            <person name="Argimon S."/>
            <person name="Zhang W."/>
            <person name="Yang X."/>
            <person name="Jeffery I.B."/>
            <person name="Cooney J.C."/>
            <person name="Kagawa T.F."/>
            <person name="Liu W."/>
            <person name="Song Y."/>
            <person name="Salvetti E."/>
            <person name="Wrobel A."/>
            <person name="Rasinkangas P."/>
            <person name="Parkhill J."/>
            <person name="Rea M.C."/>
            <person name="O'Sullivan O."/>
            <person name="Ritari J."/>
            <person name="Douillard F.P."/>
            <person name="Paul Ross R."/>
            <person name="Yang R."/>
            <person name="Briner A.E."/>
            <person name="Felis G.E."/>
            <person name="de Vos W.M."/>
            <person name="Barrangou R."/>
            <person name="Klaenhammer T.R."/>
            <person name="Caufield P.W."/>
            <person name="Cui Y."/>
            <person name="Zhang H."/>
            <person name="O'Toole P.W."/>
        </authorList>
    </citation>
    <scope>NUCLEOTIDE SEQUENCE [LARGE SCALE GENOMIC DNA]</scope>
    <source>
        <strain evidence="2 3">JCM 17158</strain>
    </source>
</reference>
<name>A0A0R1JRQ1_9LACO</name>
<dbReference type="PATRIC" id="fig|1291734.4.peg.1847"/>
<gene>
    <name evidence="2" type="ORF">FD02_GL001799</name>
</gene>
<dbReference type="InterPro" id="IPR001466">
    <property type="entry name" value="Beta-lactam-related"/>
</dbReference>
<keyword evidence="3" id="KW-1185">Reference proteome</keyword>
<dbReference type="Pfam" id="PF00144">
    <property type="entry name" value="Beta-lactamase"/>
    <property type="match status" value="1"/>
</dbReference>
<dbReference type="InterPro" id="IPR050491">
    <property type="entry name" value="AmpC-like"/>
</dbReference>
<dbReference type="Gene3D" id="3.40.710.10">
    <property type="entry name" value="DD-peptidase/beta-lactamase superfamily"/>
    <property type="match status" value="1"/>
</dbReference>
<protein>
    <submittedName>
        <fullName evidence="2">Beta-lactamase class C related penicillin binding protein</fullName>
    </submittedName>
</protein>
<dbReference type="PANTHER" id="PTHR46825:SF9">
    <property type="entry name" value="BETA-LACTAMASE-RELATED DOMAIN-CONTAINING PROTEIN"/>
    <property type="match status" value="1"/>
</dbReference>
<comment type="caution">
    <text evidence="2">The sequence shown here is derived from an EMBL/GenBank/DDBJ whole genome shotgun (WGS) entry which is preliminary data.</text>
</comment>
<dbReference type="Proteomes" id="UP000051804">
    <property type="component" value="Unassembled WGS sequence"/>
</dbReference>
<dbReference type="EMBL" id="AZDJ01000003">
    <property type="protein sequence ID" value="KRK73965.1"/>
    <property type="molecule type" value="Genomic_DNA"/>
</dbReference>
<dbReference type="AlphaFoldDB" id="A0A0R1JRQ1"/>
<organism evidence="2 3">
    <name type="scientific">Lacticaseibacillus nasuensis JCM 17158</name>
    <dbReference type="NCBI Taxonomy" id="1291734"/>
    <lineage>
        <taxon>Bacteria</taxon>
        <taxon>Bacillati</taxon>
        <taxon>Bacillota</taxon>
        <taxon>Bacilli</taxon>
        <taxon>Lactobacillales</taxon>
        <taxon>Lactobacillaceae</taxon>
        <taxon>Lacticaseibacillus</taxon>
    </lineage>
</organism>
<dbReference type="PANTHER" id="PTHR46825">
    <property type="entry name" value="D-ALANYL-D-ALANINE-CARBOXYPEPTIDASE/ENDOPEPTIDASE AMPH"/>
    <property type="match status" value="1"/>
</dbReference>
<evidence type="ECO:0000259" key="1">
    <source>
        <dbReference type="Pfam" id="PF00144"/>
    </source>
</evidence>
<dbReference type="STRING" id="1291734.FD02_GL001799"/>